<dbReference type="AlphaFoldDB" id="A0A524RQY4"/>
<gene>
    <name evidence="1" type="ORF">ERJ67_00855</name>
</gene>
<comment type="caution">
    <text evidence="1">The sequence shown here is derived from an EMBL/GenBank/DDBJ whole genome shotgun (WGS) entry which is preliminary data.</text>
</comment>
<proteinExistence type="predicted"/>
<evidence type="ECO:0000313" key="2">
    <source>
        <dbReference type="Proteomes" id="UP000317990"/>
    </source>
</evidence>
<name>A0A524RQY4_9CHRO</name>
<sequence>MAGAQLVCCAAGPFAESQQPEAGQRWPFPVQLHITPRQFPPWIHGPPVPCDPLHTISSISMVITAAALVSAWMTACARIFSEDMTLLAAAAAVVLIEDIIGRPSPMARCPSCHWPRS</sequence>
<protein>
    <submittedName>
        <fullName evidence="1">Uncharacterized protein</fullName>
    </submittedName>
</protein>
<accession>A0A524RQY4</accession>
<dbReference type="EMBL" id="SRMO01000017">
    <property type="protein sequence ID" value="TGG96421.1"/>
    <property type="molecule type" value="Genomic_DNA"/>
</dbReference>
<dbReference type="Proteomes" id="UP000317990">
    <property type="component" value="Unassembled WGS sequence"/>
</dbReference>
<evidence type="ECO:0000313" key="1">
    <source>
        <dbReference type="EMBL" id="TGG96421.1"/>
    </source>
</evidence>
<reference evidence="1 2" key="1">
    <citation type="journal article" date="2019" name="mSystems">
        <title>Life at home and on the roam: Genomic adaptions reflect the dual lifestyle of an intracellular, facultative symbiont.</title>
        <authorList>
            <person name="Burgsdorf I."/>
        </authorList>
    </citation>
    <scope>NUCLEOTIDE SEQUENCE [LARGE SCALE GENOMIC DNA]</scope>
    <source>
        <strain evidence="1">277cV</strain>
    </source>
</reference>
<organism evidence="1 2">
    <name type="scientific">Aphanocapsa feldmannii 277cV</name>
    <dbReference type="NCBI Taxonomy" id="2507553"/>
    <lineage>
        <taxon>Bacteria</taxon>
        <taxon>Bacillati</taxon>
        <taxon>Cyanobacteriota</taxon>
        <taxon>Cyanophyceae</taxon>
        <taxon>Oscillatoriophycideae</taxon>
        <taxon>Chroococcales</taxon>
        <taxon>Microcystaceae</taxon>
        <taxon>Aphanocapsa</taxon>
    </lineage>
</organism>